<dbReference type="Pfam" id="PF01118">
    <property type="entry name" value="Semialdhyde_dh"/>
    <property type="match status" value="1"/>
</dbReference>
<comment type="caution">
    <text evidence="3">The sequence shown here is derived from an EMBL/GenBank/DDBJ whole genome shotgun (WGS) entry which is preliminary data.</text>
</comment>
<evidence type="ECO:0000259" key="2">
    <source>
        <dbReference type="SMART" id="SM00859"/>
    </source>
</evidence>
<dbReference type="PANTHER" id="PTHR46278:SF2">
    <property type="entry name" value="ASPARTATE-SEMIALDEHYDE DEHYDROGENASE"/>
    <property type="match status" value="1"/>
</dbReference>
<dbReference type="GO" id="GO:0004073">
    <property type="term" value="F:aspartate-semialdehyde dehydrogenase activity"/>
    <property type="evidence" value="ECO:0007669"/>
    <property type="project" value="UniProtKB-EC"/>
</dbReference>
<sequence>MRVGVLGATGAVGQEMWKLLEEAPFPVDELRAYTTERSAGRKLPFRGGEVECHTINDANSRDLDLVLASAGSSTTKVWAPKLAELGSTVVDNSSAFRGDPECPLVVPEVNGDALDPSHRIIANPNCSTIQMVVALGPLH</sequence>
<organism evidence="3 4">
    <name type="scientific">Eiseniibacteriota bacterium</name>
    <dbReference type="NCBI Taxonomy" id="2212470"/>
    <lineage>
        <taxon>Bacteria</taxon>
        <taxon>Candidatus Eiseniibacteriota</taxon>
    </lineage>
</organism>
<dbReference type="AlphaFoldDB" id="A0A7Y2EB91"/>
<dbReference type="InterPro" id="IPR036291">
    <property type="entry name" value="NAD(P)-bd_dom_sf"/>
</dbReference>
<dbReference type="GO" id="GO:0051287">
    <property type="term" value="F:NAD binding"/>
    <property type="evidence" value="ECO:0007669"/>
    <property type="project" value="InterPro"/>
</dbReference>
<gene>
    <name evidence="3" type="ORF">HKN21_07985</name>
</gene>
<keyword evidence="3" id="KW-0560">Oxidoreductase</keyword>
<evidence type="ECO:0000313" key="3">
    <source>
        <dbReference type="EMBL" id="NNF06684.1"/>
    </source>
</evidence>
<reference evidence="3 4" key="1">
    <citation type="submission" date="2020-03" db="EMBL/GenBank/DDBJ databases">
        <title>Metabolic flexibility allows generalist bacteria to become dominant in a frequently disturbed ecosystem.</title>
        <authorList>
            <person name="Chen Y.-J."/>
            <person name="Leung P.M."/>
            <person name="Bay S.K."/>
            <person name="Hugenholtz P."/>
            <person name="Kessler A.J."/>
            <person name="Shelley G."/>
            <person name="Waite D.W."/>
            <person name="Cook P.L."/>
            <person name="Greening C."/>
        </authorList>
    </citation>
    <scope>NUCLEOTIDE SEQUENCE [LARGE SCALE GENOMIC DNA]</scope>
    <source>
        <strain evidence="3">SS_bin_28</strain>
    </source>
</reference>
<accession>A0A7Y2EB91</accession>
<dbReference type="CDD" id="cd02316">
    <property type="entry name" value="VcASADH2_like_N"/>
    <property type="match status" value="1"/>
</dbReference>
<dbReference type="InterPro" id="IPR000534">
    <property type="entry name" value="Semialdehyde_DH_NAD-bd"/>
</dbReference>
<dbReference type="SMART" id="SM00859">
    <property type="entry name" value="Semialdhyde_dh"/>
    <property type="match status" value="1"/>
</dbReference>
<name>A0A7Y2EB91_UNCEI</name>
<dbReference type="EMBL" id="JABDJR010000314">
    <property type="protein sequence ID" value="NNF06684.1"/>
    <property type="molecule type" value="Genomic_DNA"/>
</dbReference>
<dbReference type="EC" id="1.2.1.11" evidence="3"/>
<feature type="domain" description="Semialdehyde dehydrogenase NAD-binding" evidence="2">
    <location>
        <begin position="2"/>
        <end position="117"/>
    </location>
</feature>
<dbReference type="Gene3D" id="3.30.360.10">
    <property type="entry name" value="Dihydrodipicolinate Reductase, domain 2"/>
    <property type="match status" value="1"/>
</dbReference>
<dbReference type="Proteomes" id="UP000547674">
    <property type="component" value="Unassembled WGS sequence"/>
</dbReference>
<proteinExistence type="inferred from homology"/>
<dbReference type="Gene3D" id="3.40.50.720">
    <property type="entry name" value="NAD(P)-binding Rossmann-like Domain"/>
    <property type="match status" value="1"/>
</dbReference>
<evidence type="ECO:0000256" key="1">
    <source>
        <dbReference type="ARBA" id="ARBA00010584"/>
    </source>
</evidence>
<protein>
    <submittedName>
        <fullName evidence="3">Aspartate-semialdehyde dehydrogenase</fullName>
        <ecNumber evidence="3">1.2.1.11</ecNumber>
    </submittedName>
</protein>
<comment type="similarity">
    <text evidence="1">Belongs to the aspartate-semialdehyde dehydrogenase family.</text>
</comment>
<evidence type="ECO:0000313" key="4">
    <source>
        <dbReference type="Proteomes" id="UP000547674"/>
    </source>
</evidence>
<feature type="non-terminal residue" evidence="3">
    <location>
        <position position="139"/>
    </location>
</feature>
<dbReference type="PANTHER" id="PTHR46278">
    <property type="entry name" value="DEHYDROGENASE, PUTATIVE-RELATED"/>
    <property type="match status" value="1"/>
</dbReference>
<dbReference type="SUPFAM" id="SSF51735">
    <property type="entry name" value="NAD(P)-binding Rossmann-fold domains"/>
    <property type="match status" value="1"/>
</dbReference>